<protein>
    <submittedName>
        <fullName evidence="2">Uncharacterized protein</fullName>
    </submittedName>
</protein>
<organism evidence="2">
    <name type="scientific">Oryza glumipatula</name>
    <dbReference type="NCBI Taxonomy" id="40148"/>
    <lineage>
        <taxon>Eukaryota</taxon>
        <taxon>Viridiplantae</taxon>
        <taxon>Streptophyta</taxon>
        <taxon>Embryophyta</taxon>
        <taxon>Tracheophyta</taxon>
        <taxon>Spermatophyta</taxon>
        <taxon>Magnoliopsida</taxon>
        <taxon>Liliopsida</taxon>
        <taxon>Poales</taxon>
        <taxon>Poaceae</taxon>
        <taxon>BOP clade</taxon>
        <taxon>Oryzoideae</taxon>
        <taxon>Oryzeae</taxon>
        <taxon>Oryzinae</taxon>
        <taxon>Oryza</taxon>
    </lineage>
</organism>
<proteinExistence type="predicted"/>
<dbReference type="Gramene" id="OGLUM04G26420.1">
    <property type="protein sequence ID" value="OGLUM04G26420.1"/>
    <property type="gene ID" value="OGLUM04G26420"/>
</dbReference>
<accession>A0A0D9ZR99</accession>
<feature type="compositionally biased region" description="Basic and acidic residues" evidence="1">
    <location>
        <begin position="51"/>
        <end position="71"/>
    </location>
</feature>
<evidence type="ECO:0000256" key="1">
    <source>
        <dbReference type="SAM" id="MobiDB-lite"/>
    </source>
</evidence>
<keyword evidence="3" id="KW-1185">Reference proteome</keyword>
<dbReference type="AlphaFoldDB" id="A0A0D9ZR99"/>
<evidence type="ECO:0000313" key="3">
    <source>
        <dbReference type="Proteomes" id="UP000026961"/>
    </source>
</evidence>
<feature type="compositionally biased region" description="Basic residues" evidence="1">
    <location>
        <begin position="28"/>
        <end position="42"/>
    </location>
</feature>
<feature type="region of interest" description="Disordered" evidence="1">
    <location>
        <begin position="1"/>
        <end position="71"/>
    </location>
</feature>
<evidence type="ECO:0000313" key="2">
    <source>
        <dbReference type="EnsemblPlants" id="OGLUM04G26420.1"/>
    </source>
</evidence>
<name>A0A0D9ZR99_9ORYZ</name>
<dbReference type="Proteomes" id="UP000026961">
    <property type="component" value="Chromosome 4"/>
</dbReference>
<reference evidence="2" key="2">
    <citation type="submission" date="2018-05" db="EMBL/GenBank/DDBJ databases">
        <title>OgluRS3 (Oryza glumaepatula Reference Sequence Version 3).</title>
        <authorList>
            <person name="Zhang J."/>
            <person name="Kudrna D."/>
            <person name="Lee S."/>
            <person name="Talag J."/>
            <person name="Welchert J."/>
            <person name="Wing R.A."/>
        </authorList>
    </citation>
    <scope>NUCLEOTIDE SEQUENCE [LARGE SCALE GENOMIC DNA]</scope>
</reference>
<reference evidence="2" key="1">
    <citation type="submission" date="2015-04" db="UniProtKB">
        <authorList>
            <consortium name="EnsemblPlants"/>
        </authorList>
    </citation>
    <scope>IDENTIFICATION</scope>
</reference>
<sequence length="102" mass="11398">MGLNEASARRSQPIRGVRAHRAGTGAAHPRRRSATASRRRGRSGGDVADDGAARRESERPPARTGRPDRGCRRWRLRELTEQASIGYRQHLLCPIMNKIQDC</sequence>
<dbReference type="HOGENOM" id="CLU_2516313_0_0_1"/>
<dbReference type="EnsemblPlants" id="OGLUM04G26420.1">
    <property type="protein sequence ID" value="OGLUM04G26420.1"/>
    <property type="gene ID" value="OGLUM04G26420"/>
</dbReference>